<protein>
    <submittedName>
        <fullName evidence="1">Uncharacterized protein</fullName>
    </submittedName>
</protein>
<reference evidence="1" key="1">
    <citation type="submission" date="2009-09" db="EMBL/GenBank/DDBJ databases">
        <authorList>
            <person name="Weinstock G."/>
            <person name="Sodergren E."/>
            <person name="Clifton S."/>
            <person name="Fulton L."/>
            <person name="Fulton B."/>
            <person name="Courtney L."/>
            <person name="Fronick C."/>
            <person name="Harrison M."/>
            <person name="Strong C."/>
            <person name="Farmer C."/>
            <person name="Delahaunty K."/>
            <person name="Markovic C."/>
            <person name="Hall O."/>
            <person name="Minx P."/>
            <person name="Tomlinson C."/>
            <person name="Mitreva M."/>
            <person name="Nelson J."/>
            <person name="Hou S."/>
            <person name="Wollam A."/>
            <person name="Pepin K.H."/>
            <person name="Johnson M."/>
            <person name="Bhonagiri V."/>
            <person name="Nash W.E."/>
            <person name="Warren W."/>
            <person name="Chinwalla A."/>
            <person name="Mardis E.R."/>
            <person name="Wilson R.K."/>
        </authorList>
    </citation>
    <scope>NUCLEOTIDE SEQUENCE [LARGE SCALE GENOMIC DNA]</scope>
    <source>
        <strain evidence="1">ATCC 51259</strain>
    </source>
</reference>
<sequence>MIKVLFASIASREVRVRPLLYVATRDDVRWLAQRWRFSRRKS</sequence>
<keyword evidence="2" id="KW-1185">Reference proteome</keyword>
<evidence type="ECO:0000313" key="1">
    <source>
        <dbReference type="EMBL" id="EEX70926.1"/>
    </source>
</evidence>
<accession>C9LIV9</accession>
<gene>
    <name evidence="1" type="ORF">GCWU000325_02170</name>
</gene>
<dbReference type="AlphaFoldDB" id="C9LIV9"/>
<dbReference type="Proteomes" id="UP000003460">
    <property type="component" value="Unassembled WGS sequence"/>
</dbReference>
<organism evidence="1 2">
    <name type="scientific">Alloprevotella tannerae ATCC 51259</name>
    <dbReference type="NCBI Taxonomy" id="626522"/>
    <lineage>
        <taxon>Bacteria</taxon>
        <taxon>Pseudomonadati</taxon>
        <taxon>Bacteroidota</taxon>
        <taxon>Bacteroidia</taxon>
        <taxon>Bacteroidales</taxon>
        <taxon>Prevotellaceae</taxon>
        <taxon>Alloprevotella</taxon>
    </lineage>
</organism>
<comment type="caution">
    <text evidence="1">The sequence shown here is derived from an EMBL/GenBank/DDBJ whole genome shotgun (WGS) entry which is preliminary data.</text>
</comment>
<dbReference type="EMBL" id="ACIJ02000023">
    <property type="protein sequence ID" value="EEX70926.1"/>
    <property type="molecule type" value="Genomic_DNA"/>
</dbReference>
<proteinExistence type="predicted"/>
<name>C9LIV9_9BACT</name>
<dbReference type="HOGENOM" id="CLU_3256025_0_0_10"/>
<evidence type="ECO:0000313" key="2">
    <source>
        <dbReference type="Proteomes" id="UP000003460"/>
    </source>
</evidence>